<organism evidence="7 8">
    <name type="scientific">Alteromonas pelagimontana</name>
    <dbReference type="NCBI Taxonomy" id="1858656"/>
    <lineage>
        <taxon>Bacteria</taxon>
        <taxon>Pseudomonadati</taxon>
        <taxon>Pseudomonadota</taxon>
        <taxon>Gammaproteobacteria</taxon>
        <taxon>Alteromonadales</taxon>
        <taxon>Alteromonadaceae</taxon>
        <taxon>Alteromonas/Salinimonas group</taxon>
        <taxon>Alteromonas</taxon>
    </lineage>
</organism>
<dbReference type="EC" id="5.4.99.9" evidence="7"/>
<dbReference type="AlphaFoldDB" id="A0A6N3IZP5"/>
<dbReference type="Pfam" id="PF13450">
    <property type="entry name" value="NAD_binding_8"/>
    <property type="match status" value="1"/>
</dbReference>
<dbReference type="GO" id="GO:0005829">
    <property type="term" value="C:cytosol"/>
    <property type="evidence" value="ECO:0007669"/>
    <property type="project" value="TreeGrafter"/>
</dbReference>
<evidence type="ECO:0000259" key="6">
    <source>
        <dbReference type="Pfam" id="PF03275"/>
    </source>
</evidence>
<evidence type="ECO:0000313" key="8">
    <source>
        <dbReference type="Proteomes" id="UP000219285"/>
    </source>
</evidence>
<proteinExistence type="inferred from homology"/>
<dbReference type="InterPro" id="IPR004379">
    <property type="entry name" value="UDP-GALP_mutase"/>
</dbReference>
<dbReference type="InterPro" id="IPR015899">
    <property type="entry name" value="UDP-GalPyranose_mutase_C"/>
</dbReference>
<evidence type="ECO:0000256" key="1">
    <source>
        <dbReference type="ARBA" id="ARBA00001974"/>
    </source>
</evidence>
<evidence type="ECO:0000313" key="7">
    <source>
        <dbReference type="EMBL" id="QJR82881.1"/>
    </source>
</evidence>
<comment type="cofactor">
    <cofactor evidence="1">
        <name>FAD</name>
        <dbReference type="ChEBI" id="CHEBI:57692"/>
    </cofactor>
</comment>
<dbReference type="Pfam" id="PF03275">
    <property type="entry name" value="GLF"/>
    <property type="match status" value="1"/>
</dbReference>
<dbReference type="PANTHER" id="PTHR21197:SF0">
    <property type="entry name" value="UDP-GALACTOPYRANOSE MUTASE"/>
    <property type="match status" value="1"/>
</dbReference>
<dbReference type="Proteomes" id="UP000219285">
    <property type="component" value="Chromosome"/>
</dbReference>
<gene>
    <name evidence="7" type="primary">glf</name>
    <name evidence="7" type="ORF">CA267_014250</name>
</gene>
<reference evidence="7 8" key="2">
    <citation type="submission" date="2020-04" db="EMBL/GenBank/DDBJ databases">
        <title>Complete genome sequence of Alteromonas pelagimontana 5.12T.</title>
        <authorList>
            <person name="Sinha R.K."/>
            <person name="Krishnan K.P."/>
            <person name="Kurian J.P."/>
        </authorList>
    </citation>
    <scope>NUCLEOTIDE SEQUENCE [LARGE SCALE GENOMIC DNA]</scope>
    <source>
        <strain evidence="7 8">5.12</strain>
    </source>
</reference>
<dbReference type="GO" id="GO:0008767">
    <property type="term" value="F:UDP-galactopyranose mutase activity"/>
    <property type="evidence" value="ECO:0007669"/>
    <property type="project" value="UniProtKB-EC"/>
</dbReference>
<name>A0A6N3IZP5_9ALTE</name>
<keyword evidence="5 7" id="KW-0413">Isomerase</keyword>
<evidence type="ECO:0000256" key="3">
    <source>
        <dbReference type="ARBA" id="ARBA00022630"/>
    </source>
</evidence>
<dbReference type="KEGG" id="apel:CA267_014250"/>
<accession>A0A6N3IZP5</accession>
<keyword evidence="4" id="KW-0274">FAD</keyword>
<dbReference type="NCBIfam" id="TIGR00031">
    <property type="entry name" value="UDP-GALP_mutase"/>
    <property type="match status" value="1"/>
</dbReference>
<keyword evidence="3" id="KW-0285">Flavoprotein</keyword>
<dbReference type="SUPFAM" id="SSF51971">
    <property type="entry name" value="Nucleotide-binding domain"/>
    <property type="match status" value="1"/>
</dbReference>
<reference evidence="8" key="1">
    <citation type="submission" date="2014-12" db="EMBL/GenBank/DDBJ databases">
        <title>Complete genome sequence of a multi-drug resistant Klebsiella pneumoniae.</title>
        <authorList>
            <person name="Hua X."/>
            <person name="Chen Q."/>
            <person name="Li X."/>
            <person name="Feng Y."/>
            <person name="Ruan Z."/>
            <person name="Yu Y."/>
        </authorList>
    </citation>
    <scope>NUCLEOTIDE SEQUENCE [LARGE SCALE GENOMIC DNA]</scope>
    <source>
        <strain evidence="8">5.12</strain>
    </source>
</reference>
<dbReference type="GO" id="GO:0050660">
    <property type="term" value="F:flavin adenine dinucleotide binding"/>
    <property type="evidence" value="ECO:0007669"/>
    <property type="project" value="TreeGrafter"/>
</dbReference>
<dbReference type="SUPFAM" id="SSF54373">
    <property type="entry name" value="FAD-linked reductases, C-terminal domain"/>
    <property type="match status" value="1"/>
</dbReference>
<comment type="similarity">
    <text evidence="2">Belongs to the UDP-galactopyranose/dTDP-fucopyranose mutase family.</text>
</comment>
<feature type="domain" description="UDP-galactopyranose mutase C-terminal" evidence="6">
    <location>
        <begin position="151"/>
        <end position="366"/>
    </location>
</feature>
<dbReference type="EMBL" id="CP052766">
    <property type="protein sequence ID" value="QJR82881.1"/>
    <property type="molecule type" value="Genomic_DNA"/>
</dbReference>
<evidence type="ECO:0000256" key="4">
    <source>
        <dbReference type="ARBA" id="ARBA00022827"/>
    </source>
</evidence>
<evidence type="ECO:0000256" key="2">
    <source>
        <dbReference type="ARBA" id="ARBA00009321"/>
    </source>
</evidence>
<dbReference type="Gene3D" id="3.40.50.720">
    <property type="entry name" value="NAD(P)-binding Rossmann-like Domain"/>
    <property type="match status" value="3"/>
</dbReference>
<evidence type="ECO:0000256" key="5">
    <source>
        <dbReference type="ARBA" id="ARBA00023235"/>
    </source>
</evidence>
<dbReference type="OrthoDB" id="9815989at2"/>
<keyword evidence="8" id="KW-1185">Reference proteome</keyword>
<sequence>MTPDVIVIGAGFSGAVMAERLAATGKKVLILEQRDQIAGNCYDYRNEAGIMIHQYGPHLFHTNKPEVWDYLSRFTDWHPYEHKVLSRVDGKLVPMPFNLNTLDRLYPKHEAKSLSRLLIARYGEGAKVPILDLCDAAEPALEALGKLVYDKFFVNYTTKQWGVKPEDISAAVTARVPVVISRDNRYFHDKWQAIPKDGYTAMFRKMLASNSIKVELNVDATTRLRLDQNTGEVFFDGSVFNGHVIFTGRLDALFNYVHGELPYRSLQFVYEEHSEDFYQPVTTVNYPNEHAFTRITEFKHILPVDTVTTTIVKEFPQDFDRHDPKRNVPYYPVFNDDNQNRYNDYRALLQAFPTLTVLGRLADYRYYNMDDAVANALYVYRTRAAVF</sequence>
<protein>
    <submittedName>
        <fullName evidence="7">UDP-galactopyranose mutase</fullName>
        <ecNumber evidence="7">5.4.99.9</ecNumber>
    </submittedName>
</protein>
<dbReference type="PANTHER" id="PTHR21197">
    <property type="entry name" value="UDP-GALACTOPYRANOSE MUTASE"/>
    <property type="match status" value="1"/>
</dbReference>